<dbReference type="EMBL" id="QPJJ01000007">
    <property type="protein sequence ID" value="RCW69662.1"/>
    <property type="molecule type" value="Genomic_DNA"/>
</dbReference>
<reference evidence="2 3" key="1">
    <citation type="submission" date="2018-07" db="EMBL/GenBank/DDBJ databases">
        <title>Genomic Encyclopedia of Type Strains, Phase IV (KMG-IV): sequencing the most valuable type-strain genomes for metagenomic binning, comparative biology and taxonomic classification.</title>
        <authorList>
            <person name="Goeker M."/>
        </authorList>
    </citation>
    <scope>NUCLEOTIDE SEQUENCE [LARGE SCALE GENOMIC DNA]</scope>
    <source>
        <strain evidence="2 3">DSM 27696</strain>
    </source>
</reference>
<gene>
    <name evidence="2" type="ORF">DFR57_10750</name>
</gene>
<dbReference type="InterPro" id="IPR015058">
    <property type="entry name" value="DUF1878"/>
</dbReference>
<dbReference type="SUPFAM" id="SSF109915">
    <property type="entry name" value="Hypothetical protein YhaI"/>
    <property type="match status" value="1"/>
</dbReference>
<dbReference type="Proteomes" id="UP000252585">
    <property type="component" value="Unassembled WGS sequence"/>
</dbReference>
<keyword evidence="3" id="KW-1185">Reference proteome</keyword>
<accession>A0A368XNS3</accession>
<name>A0A368XNS3_9BACI</name>
<dbReference type="Pfam" id="PF08963">
    <property type="entry name" value="DUF1878"/>
    <property type="match status" value="1"/>
</dbReference>
<dbReference type="Gene3D" id="1.10.3750.10">
    <property type="entry name" value="YhaI-like"/>
    <property type="match status" value="1"/>
</dbReference>
<feature type="coiled-coil region" evidence="1">
    <location>
        <begin position="35"/>
        <end position="62"/>
    </location>
</feature>
<evidence type="ECO:0000313" key="2">
    <source>
        <dbReference type="EMBL" id="RCW69662.1"/>
    </source>
</evidence>
<organism evidence="2 3">
    <name type="scientific">Saliterribacillus persicus</name>
    <dbReference type="NCBI Taxonomy" id="930114"/>
    <lineage>
        <taxon>Bacteria</taxon>
        <taxon>Bacillati</taxon>
        <taxon>Bacillota</taxon>
        <taxon>Bacilli</taxon>
        <taxon>Bacillales</taxon>
        <taxon>Bacillaceae</taxon>
        <taxon>Saliterribacillus</taxon>
    </lineage>
</organism>
<protein>
    <submittedName>
        <fullName evidence="2">Uncharacterized protein DUF1878</fullName>
    </submittedName>
</protein>
<sequence>MDFENEVRSLKFQIDLLRSISPLEKYPLTELILESNISEEELRRLFQLLEELQEEYYLQQEDGFVHFSNLLISFVGQLPEKFDPEKTLIALKKENKYPEIVHVMWKSHFESKKND</sequence>
<evidence type="ECO:0000313" key="3">
    <source>
        <dbReference type="Proteomes" id="UP000252585"/>
    </source>
</evidence>
<dbReference type="InterPro" id="IPR035945">
    <property type="entry name" value="YhaI-like_sf"/>
</dbReference>
<dbReference type="RefSeq" id="WP_114352885.1">
    <property type="nucleotide sequence ID" value="NZ_QPJJ01000007.1"/>
</dbReference>
<dbReference type="OrthoDB" id="2353223at2"/>
<keyword evidence="1" id="KW-0175">Coiled coil</keyword>
<proteinExistence type="predicted"/>
<evidence type="ECO:0000256" key="1">
    <source>
        <dbReference type="SAM" id="Coils"/>
    </source>
</evidence>
<dbReference type="AlphaFoldDB" id="A0A368XNS3"/>
<comment type="caution">
    <text evidence="2">The sequence shown here is derived from an EMBL/GenBank/DDBJ whole genome shotgun (WGS) entry which is preliminary data.</text>
</comment>